<dbReference type="RefSeq" id="WP_204683881.1">
    <property type="nucleotide sequence ID" value="NZ_BSNR01000014.1"/>
</dbReference>
<gene>
    <name evidence="2" type="ORF">ISP19_18375</name>
</gene>
<organism evidence="2 3">
    <name type="scientific">Dyella flava</name>
    <dbReference type="NCBI Taxonomy" id="1920170"/>
    <lineage>
        <taxon>Bacteria</taxon>
        <taxon>Pseudomonadati</taxon>
        <taxon>Pseudomonadota</taxon>
        <taxon>Gammaproteobacteria</taxon>
        <taxon>Lysobacterales</taxon>
        <taxon>Rhodanobacteraceae</taxon>
        <taxon>Dyella</taxon>
    </lineage>
</organism>
<reference evidence="2" key="1">
    <citation type="submission" date="2020-10" db="EMBL/GenBank/DDBJ databases">
        <title>Phylogeny of dyella-like bacteria.</title>
        <authorList>
            <person name="Fu J."/>
        </authorList>
    </citation>
    <scope>NUCLEOTIDE SEQUENCE</scope>
    <source>
        <strain evidence="2">DHOC52</strain>
    </source>
</reference>
<dbReference type="Proteomes" id="UP001430149">
    <property type="component" value="Unassembled WGS sequence"/>
</dbReference>
<dbReference type="EMBL" id="JADIKE010000039">
    <property type="protein sequence ID" value="MBM7127345.1"/>
    <property type="molecule type" value="Genomic_DNA"/>
</dbReference>
<evidence type="ECO:0000256" key="1">
    <source>
        <dbReference type="SAM" id="SignalP"/>
    </source>
</evidence>
<evidence type="ECO:0008006" key="4">
    <source>
        <dbReference type="Google" id="ProtNLM"/>
    </source>
</evidence>
<name>A0ABS2K9C2_9GAMM</name>
<sequence length="193" mass="20430">MTMRIHALLATMVLLAGCATADPDITVLHRIPHGGTVAVVPFQDCAVASDADCAGSGATAGSIFVRVLSERPGLHAVALPRPVGADAQLTDAAAVAYAAKKGYRYVINGEVQDYHRAGHLAIHADRAGVAVRVLSVKNGQALTTYTYQEDSKTHFTSPDDMLEDMAKQLATSIVVEPKRQKQGDFMIYKPSGG</sequence>
<feature type="signal peptide" evidence="1">
    <location>
        <begin position="1"/>
        <end position="21"/>
    </location>
</feature>
<proteinExistence type="predicted"/>
<keyword evidence="3" id="KW-1185">Reference proteome</keyword>
<evidence type="ECO:0000313" key="2">
    <source>
        <dbReference type="EMBL" id="MBM7127345.1"/>
    </source>
</evidence>
<protein>
    <recommendedName>
        <fullName evidence="4">Lipoprotein</fullName>
    </recommendedName>
</protein>
<dbReference type="PROSITE" id="PS51257">
    <property type="entry name" value="PROKAR_LIPOPROTEIN"/>
    <property type="match status" value="1"/>
</dbReference>
<evidence type="ECO:0000313" key="3">
    <source>
        <dbReference type="Proteomes" id="UP001430149"/>
    </source>
</evidence>
<comment type="caution">
    <text evidence="2">The sequence shown here is derived from an EMBL/GenBank/DDBJ whole genome shotgun (WGS) entry which is preliminary data.</text>
</comment>
<keyword evidence="1" id="KW-0732">Signal</keyword>
<feature type="chain" id="PRO_5046149037" description="Lipoprotein" evidence="1">
    <location>
        <begin position="22"/>
        <end position="193"/>
    </location>
</feature>
<accession>A0ABS2K9C2</accession>